<protein>
    <submittedName>
        <fullName evidence="1">Uncharacterized protein</fullName>
    </submittedName>
</protein>
<dbReference type="GeneID" id="82186313"/>
<dbReference type="EMBL" id="CP015401">
    <property type="protein sequence ID" value="ANU56855.1"/>
    <property type="molecule type" value="Genomic_DNA"/>
</dbReference>
<sequence length="132" mass="15575">MKIFSKIHNFLCDTSRVNCELQWVKKGWYIILLIISSIYVFKNFDTLVNQCFICKFDGNSLILILWLLLLIMPLINSIEGYGFKLNKEQAKQDEITHKIKLLRDDVIKQSDTLDPTELEKQLKDIQKEHTNE</sequence>
<proteinExistence type="predicted"/>
<dbReference type="AlphaFoldDB" id="A0A1C7GWY3"/>
<evidence type="ECO:0000313" key="2">
    <source>
        <dbReference type="Proteomes" id="UP000092631"/>
    </source>
</evidence>
<reference evidence="2" key="1">
    <citation type="submission" date="2016-04" db="EMBL/GenBank/DDBJ databases">
        <title>Complete Genome Sequences of Twelve Strains of a Stable Defined Moderately Diverse Mouse Microbiota 2 (sDMDMm2).</title>
        <authorList>
            <person name="Uchimura Y."/>
            <person name="Wyss M."/>
            <person name="Brugiroux S."/>
            <person name="Limenitakis J.P."/>
            <person name="Stecher B."/>
            <person name="McCoy K.D."/>
            <person name="Macpherson A.J."/>
        </authorList>
    </citation>
    <scope>NUCLEOTIDE SEQUENCE [LARGE SCALE GENOMIC DNA]</scope>
    <source>
        <strain evidence="2">I48</strain>
    </source>
</reference>
<name>A0A1C7GWY3_9BACE</name>
<dbReference type="Proteomes" id="UP000092631">
    <property type="component" value="Chromosome"/>
</dbReference>
<dbReference type="OrthoDB" id="1048390at2"/>
<evidence type="ECO:0000313" key="1">
    <source>
        <dbReference type="EMBL" id="ANU56855.1"/>
    </source>
</evidence>
<accession>A0A1C7GWY3</accession>
<dbReference type="RefSeq" id="WP_007665829.1">
    <property type="nucleotide sequence ID" value="NZ_CAPUCN010000022.1"/>
</dbReference>
<dbReference type="KEGG" id="bcae:A4V03_04105"/>
<gene>
    <name evidence="1" type="ORF">A4V03_04105</name>
</gene>
<keyword evidence="2" id="KW-1185">Reference proteome</keyword>
<organism evidence="1 2">
    <name type="scientific">Bacteroides caecimuris</name>
    <dbReference type="NCBI Taxonomy" id="1796613"/>
    <lineage>
        <taxon>Bacteria</taxon>
        <taxon>Pseudomonadati</taxon>
        <taxon>Bacteroidota</taxon>
        <taxon>Bacteroidia</taxon>
        <taxon>Bacteroidales</taxon>
        <taxon>Bacteroidaceae</taxon>
        <taxon>Bacteroides</taxon>
    </lineage>
</organism>